<feature type="compositionally biased region" description="Polar residues" evidence="1">
    <location>
        <begin position="149"/>
        <end position="158"/>
    </location>
</feature>
<accession>A0A507DT69</accession>
<gene>
    <name evidence="2" type="ORF">PhCBS80983_g05676</name>
</gene>
<dbReference type="STRING" id="109895.A0A507DT69"/>
<evidence type="ECO:0000313" key="2">
    <source>
        <dbReference type="EMBL" id="TPX54933.1"/>
    </source>
</evidence>
<proteinExistence type="predicted"/>
<evidence type="ECO:0000313" key="3">
    <source>
        <dbReference type="Proteomes" id="UP000318582"/>
    </source>
</evidence>
<dbReference type="EMBL" id="QEAQ01000133">
    <property type="protein sequence ID" value="TPX54933.1"/>
    <property type="molecule type" value="Genomic_DNA"/>
</dbReference>
<sequence length="158" mass="17726">MSHYDSSVPKLVAENPRALKYRRRVLSARRLEPSARVHTYKVLGRLGAVAAVGFMVLSADWGDGEHCFSGIRRWAAEQRRDWFELTPEDERGEDPCGCNFVSCFLGRWSDTALCCMNLLELRATGTMIPPKEREKIPFHEAGKGGADGTASTFFKSRT</sequence>
<reference evidence="2 3" key="1">
    <citation type="journal article" date="2019" name="Sci. Rep.">
        <title>Comparative genomics of chytrid fungi reveal insights into the obligate biotrophic and pathogenic lifestyle of Synchytrium endobioticum.</title>
        <authorList>
            <person name="van de Vossenberg B.T.L.H."/>
            <person name="Warris S."/>
            <person name="Nguyen H.D.T."/>
            <person name="van Gent-Pelzer M.P.E."/>
            <person name="Joly D.L."/>
            <person name="van de Geest H.C."/>
            <person name="Bonants P.J.M."/>
            <person name="Smith D.S."/>
            <person name="Levesque C.A."/>
            <person name="van der Lee T.A.J."/>
        </authorList>
    </citation>
    <scope>NUCLEOTIDE SEQUENCE [LARGE SCALE GENOMIC DNA]</scope>
    <source>
        <strain evidence="2 3">CBS 809.83</strain>
    </source>
</reference>
<dbReference type="Proteomes" id="UP000318582">
    <property type="component" value="Unassembled WGS sequence"/>
</dbReference>
<name>A0A507DT69_9FUNG</name>
<organism evidence="2 3">
    <name type="scientific">Powellomyces hirtus</name>
    <dbReference type="NCBI Taxonomy" id="109895"/>
    <lineage>
        <taxon>Eukaryota</taxon>
        <taxon>Fungi</taxon>
        <taxon>Fungi incertae sedis</taxon>
        <taxon>Chytridiomycota</taxon>
        <taxon>Chytridiomycota incertae sedis</taxon>
        <taxon>Chytridiomycetes</taxon>
        <taxon>Spizellomycetales</taxon>
        <taxon>Powellomycetaceae</taxon>
        <taxon>Powellomyces</taxon>
    </lineage>
</organism>
<feature type="region of interest" description="Disordered" evidence="1">
    <location>
        <begin position="136"/>
        <end position="158"/>
    </location>
</feature>
<evidence type="ECO:0000256" key="1">
    <source>
        <dbReference type="SAM" id="MobiDB-lite"/>
    </source>
</evidence>
<comment type="caution">
    <text evidence="2">The sequence shown here is derived from an EMBL/GenBank/DDBJ whole genome shotgun (WGS) entry which is preliminary data.</text>
</comment>
<protein>
    <submittedName>
        <fullName evidence="2">Uncharacterized protein</fullName>
    </submittedName>
</protein>
<keyword evidence="3" id="KW-1185">Reference proteome</keyword>
<dbReference type="AlphaFoldDB" id="A0A507DT69"/>